<dbReference type="Proteomes" id="UP000005947">
    <property type="component" value="Unassembled WGS sequence"/>
</dbReference>
<sequence>MRKNHEYRHVFSYKLADTVLVSACKTLLALYAYSSSNAPVYS</sequence>
<comment type="caution">
    <text evidence="1">The sequence shown here is derived from an EMBL/GenBank/DDBJ whole genome shotgun (WGS) entry which is preliminary data.</text>
</comment>
<dbReference type="EMBL" id="ACGK02000004">
    <property type="protein sequence ID" value="EGF22805.1"/>
    <property type="molecule type" value="Genomic_DNA"/>
</dbReference>
<name>F1T6T0_9ACTN</name>
<reference evidence="1 2" key="1">
    <citation type="submission" date="2011-02" db="EMBL/GenBank/DDBJ databases">
        <authorList>
            <person name="Muzny D."/>
            <person name="Qin X."/>
            <person name="Buhay C."/>
            <person name="Dugan-Rocha S."/>
            <person name="Ding Y."/>
            <person name="Chen G."/>
            <person name="Hawes A."/>
            <person name="Holder M."/>
            <person name="Jhangiani S."/>
            <person name="Johnson A."/>
            <person name="Khan Z."/>
            <person name="Li Z."/>
            <person name="Liu W."/>
            <person name="Liu X."/>
            <person name="Perez L."/>
            <person name="Shen H."/>
            <person name="Wang Q."/>
            <person name="Watt J."/>
            <person name="Xi L."/>
            <person name="Xin Y."/>
            <person name="Zhou J."/>
            <person name="Deng J."/>
            <person name="Jiang H."/>
            <person name="Liu Y."/>
            <person name="Qu J."/>
            <person name="Song X.-Z."/>
            <person name="Zhang L."/>
            <person name="Villasana D."/>
            <person name="Johnson A."/>
            <person name="Liu J."/>
            <person name="Liyanage D."/>
            <person name="Lorensuhewa L."/>
            <person name="Robinson T."/>
            <person name="Song A."/>
            <person name="Song B.-B."/>
            <person name="Dinh H."/>
            <person name="Thornton R."/>
            <person name="Coyle M."/>
            <person name="Francisco L."/>
            <person name="Jackson L."/>
            <person name="Javaid M."/>
            <person name="Korchina V."/>
            <person name="Kovar C."/>
            <person name="Mata R."/>
            <person name="Mathew T."/>
            <person name="Ngo R."/>
            <person name="Nguyen L."/>
            <person name="Nguyen N."/>
            <person name="Okwuonu G."/>
            <person name="Ongeri F."/>
            <person name="Pham C."/>
            <person name="Simmons D."/>
            <person name="Wilczek-Boney K."/>
            <person name="Hale W."/>
            <person name="Jakkamsetti A."/>
            <person name="Pham P."/>
            <person name="Ruth R."/>
            <person name="San Lucas F."/>
            <person name="Warren J."/>
            <person name="Zhang J."/>
            <person name="Zhao Z."/>
            <person name="Zhou C."/>
            <person name="Zhu D."/>
            <person name="Lee S."/>
            <person name="Bess C."/>
            <person name="Blankenburg K."/>
            <person name="Forbes L."/>
            <person name="Fu Q."/>
            <person name="Gubbala S."/>
            <person name="Hirani K."/>
            <person name="Jayaseelan J.C."/>
            <person name="Lara F."/>
            <person name="Munidasa M."/>
            <person name="Palculict T."/>
            <person name="Patil S."/>
            <person name="Pu L.-L."/>
            <person name="Saada N."/>
            <person name="Tang L."/>
            <person name="Weissenberger G."/>
            <person name="Zhu Y."/>
            <person name="Hemphill L."/>
            <person name="Shang Y."/>
            <person name="Youmans B."/>
            <person name="Ayvaz T."/>
            <person name="Ross M."/>
            <person name="Santibanez J."/>
            <person name="Aqrawi P."/>
            <person name="Gross S."/>
            <person name="Joshi V."/>
            <person name="Fowler G."/>
            <person name="Nazareth L."/>
            <person name="Reid J."/>
            <person name="Worley K."/>
            <person name="Petrosino J."/>
            <person name="Highlander S."/>
            <person name="Gibbs R."/>
        </authorList>
    </citation>
    <scope>NUCLEOTIDE SEQUENCE [LARGE SCALE GENOMIC DNA]</scope>
    <source>
        <strain evidence="1 2">DSM 15829</strain>
    </source>
</reference>
<organism evidence="1 2">
    <name type="scientific">Fannyhessea vaginae DSM 15829</name>
    <dbReference type="NCBI Taxonomy" id="525256"/>
    <lineage>
        <taxon>Bacteria</taxon>
        <taxon>Bacillati</taxon>
        <taxon>Actinomycetota</taxon>
        <taxon>Coriobacteriia</taxon>
        <taxon>Coriobacteriales</taxon>
        <taxon>Atopobiaceae</taxon>
        <taxon>Fannyhessea</taxon>
    </lineage>
</organism>
<gene>
    <name evidence="1" type="ORF">HMPREF0091_11131</name>
</gene>
<evidence type="ECO:0000313" key="1">
    <source>
        <dbReference type="EMBL" id="EGF22805.1"/>
    </source>
</evidence>
<proteinExistence type="predicted"/>
<dbReference type="AlphaFoldDB" id="F1T6T0"/>
<keyword evidence="2" id="KW-1185">Reference proteome</keyword>
<evidence type="ECO:0000313" key="2">
    <source>
        <dbReference type="Proteomes" id="UP000005947"/>
    </source>
</evidence>
<accession>F1T6T0</accession>
<protein>
    <submittedName>
        <fullName evidence="1">Uncharacterized protein</fullName>
    </submittedName>
</protein>